<organism evidence="3 4">
    <name type="scientific">Zunongwangia atlantica 22II14-10F7</name>
    <dbReference type="NCBI Taxonomy" id="1185767"/>
    <lineage>
        <taxon>Bacteria</taxon>
        <taxon>Pseudomonadati</taxon>
        <taxon>Bacteroidota</taxon>
        <taxon>Flavobacteriia</taxon>
        <taxon>Flavobacteriales</taxon>
        <taxon>Flavobacteriaceae</taxon>
        <taxon>Zunongwangia</taxon>
    </lineage>
</organism>
<proteinExistence type="predicted"/>
<dbReference type="PANTHER" id="PTHR36919">
    <property type="entry name" value="BLR1215 PROTEIN"/>
    <property type="match status" value="1"/>
</dbReference>
<evidence type="ECO:0000256" key="1">
    <source>
        <dbReference type="SAM" id="SignalP"/>
    </source>
</evidence>
<evidence type="ECO:0000259" key="2">
    <source>
        <dbReference type="Pfam" id="PF09917"/>
    </source>
</evidence>
<feature type="domain" description="DUF2147" evidence="2">
    <location>
        <begin position="28"/>
        <end position="143"/>
    </location>
</feature>
<protein>
    <recommendedName>
        <fullName evidence="2">DUF2147 domain-containing protein</fullName>
    </recommendedName>
</protein>
<name>A0A1Y1T743_9FLAO</name>
<dbReference type="Proteomes" id="UP000192746">
    <property type="component" value="Unassembled WGS sequence"/>
</dbReference>
<evidence type="ECO:0000313" key="3">
    <source>
        <dbReference type="EMBL" id="ORL46385.1"/>
    </source>
</evidence>
<dbReference type="STRING" id="1185767.IIF7_05047"/>
<feature type="chain" id="PRO_5013322226" description="DUF2147 domain-containing protein" evidence="1">
    <location>
        <begin position="23"/>
        <end position="145"/>
    </location>
</feature>
<dbReference type="Pfam" id="PF09917">
    <property type="entry name" value="DUF2147"/>
    <property type="match status" value="1"/>
</dbReference>
<keyword evidence="4" id="KW-1185">Reference proteome</keyword>
<dbReference type="InterPro" id="IPR019223">
    <property type="entry name" value="DUF2147"/>
</dbReference>
<dbReference type="OrthoDB" id="9814399at2"/>
<accession>A0A1Y1T743</accession>
<feature type="signal peptide" evidence="1">
    <location>
        <begin position="1"/>
        <end position="22"/>
    </location>
</feature>
<evidence type="ECO:0000313" key="4">
    <source>
        <dbReference type="Proteomes" id="UP000192746"/>
    </source>
</evidence>
<dbReference type="PANTHER" id="PTHR36919:SF3">
    <property type="entry name" value="BLL5882 PROTEIN"/>
    <property type="match status" value="1"/>
</dbReference>
<dbReference type="Gene3D" id="2.40.128.520">
    <property type="match status" value="1"/>
</dbReference>
<sequence>MKKYILFSVIFIALGALNAVNAQDDIFGEWKCTNDEGKVNSIVKIYQKDDGEVCGKVVRITKEEDRDKLCTACKGDLKNKPIEGLQLMHGLRKDGNEYSGGEIIHPKSGKEYKVKIWVDENDPDKLKVRGYLAFFYKTMTWERAE</sequence>
<dbReference type="EMBL" id="ARYN01000004">
    <property type="protein sequence ID" value="ORL46385.1"/>
    <property type="molecule type" value="Genomic_DNA"/>
</dbReference>
<comment type="caution">
    <text evidence="3">The sequence shown here is derived from an EMBL/GenBank/DDBJ whole genome shotgun (WGS) entry which is preliminary data.</text>
</comment>
<keyword evidence="1" id="KW-0732">Signal</keyword>
<reference evidence="3 4" key="1">
    <citation type="submission" date="2013-04" db="EMBL/GenBank/DDBJ databases">
        <title>Zunongwangia sp. 22II14-10F7 Genome Sequencing.</title>
        <authorList>
            <person name="Lai Q."/>
            <person name="Shao Z."/>
        </authorList>
    </citation>
    <scope>NUCLEOTIDE SEQUENCE [LARGE SCALE GENOMIC DNA]</scope>
    <source>
        <strain evidence="3 4">22II14-10F7</strain>
    </source>
</reference>
<gene>
    <name evidence="3" type="ORF">IIF7_05047</name>
</gene>
<dbReference type="AlphaFoldDB" id="A0A1Y1T743"/>
<dbReference type="RefSeq" id="WP_084840598.1">
    <property type="nucleotide sequence ID" value="NZ_ARYN01000004.1"/>
</dbReference>